<evidence type="ECO:0000313" key="12">
    <source>
        <dbReference type="EMBL" id="KAJ8020626.1"/>
    </source>
</evidence>
<dbReference type="InterPro" id="IPR052465">
    <property type="entry name" value="Mito_NAD+_Carrier"/>
</dbReference>
<evidence type="ECO:0000256" key="7">
    <source>
        <dbReference type="ARBA" id="ARBA00022989"/>
    </source>
</evidence>
<comment type="similarity">
    <text evidence="2 11">Belongs to the mitochondrial carrier (TC 2.A.29) family.</text>
</comment>
<evidence type="ECO:0000256" key="10">
    <source>
        <dbReference type="PROSITE-ProRule" id="PRU00282"/>
    </source>
</evidence>
<dbReference type="GO" id="GO:0005743">
    <property type="term" value="C:mitochondrial inner membrane"/>
    <property type="evidence" value="ECO:0007669"/>
    <property type="project" value="UniProtKB-SubCell"/>
</dbReference>
<comment type="subcellular location">
    <subcellularLocation>
        <location evidence="1">Mitochondrion inner membrane</location>
        <topology evidence="1">Multi-pass membrane protein</topology>
    </subcellularLocation>
</comment>
<dbReference type="Pfam" id="PF00153">
    <property type="entry name" value="Mito_carr"/>
    <property type="match status" value="3"/>
</dbReference>
<dbReference type="OrthoDB" id="2139348at2759"/>
<keyword evidence="6" id="KW-0999">Mitochondrion inner membrane</keyword>
<dbReference type="PROSITE" id="PS50920">
    <property type="entry name" value="SOLCAR"/>
    <property type="match status" value="3"/>
</dbReference>
<evidence type="ECO:0000256" key="11">
    <source>
        <dbReference type="RuleBase" id="RU000488"/>
    </source>
</evidence>
<feature type="repeat" description="Solcar" evidence="10">
    <location>
        <begin position="107"/>
        <end position="191"/>
    </location>
</feature>
<keyword evidence="4 10" id="KW-0812">Transmembrane</keyword>
<name>A0A9Q0YKT5_HOLLE</name>
<dbReference type="InterPro" id="IPR018108">
    <property type="entry name" value="MCP_transmembrane"/>
</dbReference>
<keyword evidence="5" id="KW-0677">Repeat</keyword>
<comment type="caution">
    <text evidence="12">The sequence shown here is derived from an EMBL/GenBank/DDBJ whole genome shotgun (WGS) entry which is preliminary data.</text>
</comment>
<protein>
    <submittedName>
        <fullName evidence="12">Solute carrier family 25 member 51</fullName>
    </submittedName>
</protein>
<accession>A0A9Q0YKT5</accession>
<dbReference type="PANTHER" id="PTHR46131:SF1">
    <property type="entry name" value="SD08549P"/>
    <property type="match status" value="1"/>
</dbReference>
<dbReference type="GO" id="GO:0051724">
    <property type="term" value="F:NAD transmembrane transporter activity"/>
    <property type="evidence" value="ECO:0007669"/>
    <property type="project" value="TreeGrafter"/>
</dbReference>
<evidence type="ECO:0000313" key="13">
    <source>
        <dbReference type="Proteomes" id="UP001152320"/>
    </source>
</evidence>
<feature type="repeat" description="Solcar" evidence="10">
    <location>
        <begin position="18"/>
        <end position="98"/>
    </location>
</feature>
<evidence type="ECO:0000256" key="8">
    <source>
        <dbReference type="ARBA" id="ARBA00023128"/>
    </source>
</evidence>
<evidence type="ECO:0000256" key="6">
    <source>
        <dbReference type="ARBA" id="ARBA00022792"/>
    </source>
</evidence>
<proteinExistence type="inferred from homology"/>
<dbReference type="EMBL" id="JAIZAY010000022">
    <property type="protein sequence ID" value="KAJ8020626.1"/>
    <property type="molecule type" value="Genomic_DNA"/>
</dbReference>
<evidence type="ECO:0000256" key="2">
    <source>
        <dbReference type="ARBA" id="ARBA00006375"/>
    </source>
</evidence>
<dbReference type="Gene3D" id="1.50.40.10">
    <property type="entry name" value="Mitochondrial carrier domain"/>
    <property type="match status" value="1"/>
</dbReference>
<dbReference type="SUPFAM" id="SSF103506">
    <property type="entry name" value="Mitochondrial carrier"/>
    <property type="match status" value="1"/>
</dbReference>
<keyword evidence="8" id="KW-0496">Mitochondrion</keyword>
<keyword evidence="9 10" id="KW-0472">Membrane</keyword>
<dbReference type="PANTHER" id="PTHR46131">
    <property type="entry name" value="SD08549P"/>
    <property type="match status" value="1"/>
</dbReference>
<sequence length="291" mass="32822">MGLTSLQSEEQAPSMDHSPDWVEFACGGGAAFINIMITFPLHKVIFRQQVFGISGNRAFGQIRKEGFQQLYRGVLPPLLQKTCSVSLMFGLYDQYSRILRSNCSFLSQSSVLHTAAILSGTTEAILVPFERVQTILQDQRRASRFNNTLHAFMSLKSYGIREYYRGLTAILLRNGPSNAVFFSLRGKVSNVLPEAKTNAGNITRDFVSGAVTGAFISTVWFPVNVVKSRMQSKIGGKFRSFVYTFKKIYNERNCQLRKMFLGVHLNYSRALISWGIINASYEILKKNFFSK</sequence>
<dbReference type="InterPro" id="IPR023395">
    <property type="entry name" value="MCP_dom_sf"/>
</dbReference>
<evidence type="ECO:0000256" key="9">
    <source>
        <dbReference type="ARBA" id="ARBA00023136"/>
    </source>
</evidence>
<evidence type="ECO:0000256" key="4">
    <source>
        <dbReference type="ARBA" id="ARBA00022692"/>
    </source>
</evidence>
<reference evidence="12" key="1">
    <citation type="submission" date="2021-10" db="EMBL/GenBank/DDBJ databases">
        <title>Tropical sea cucumber genome reveals ecological adaptation and Cuvierian tubules defense mechanism.</title>
        <authorList>
            <person name="Chen T."/>
        </authorList>
    </citation>
    <scope>NUCLEOTIDE SEQUENCE</scope>
    <source>
        <strain evidence="12">Nanhai2018</strain>
        <tissue evidence="12">Muscle</tissue>
    </source>
</reference>
<evidence type="ECO:0000256" key="5">
    <source>
        <dbReference type="ARBA" id="ARBA00022737"/>
    </source>
</evidence>
<organism evidence="12 13">
    <name type="scientific">Holothuria leucospilota</name>
    <name type="common">Black long sea cucumber</name>
    <name type="synonym">Mertensiothuria leucospilota</name>
    <dbReference type="NCBI Taxonomy" id="206669"/>
    <lineage>
        <taxon>Eukaryota</taxon>
        <taxon>Metazoa</taxon>
        <taxon>Echinodermata</taxon>
        <taxon>Eleutherozoa</taxon>
        <taxon>Echinozoa</taxon>
        <taxon>Holothuroidea</taxon>
        <taxon>Aspidochirotacea</taxon>
        <taxon>Aspidochirotida</taxon>
        <taxon>Holothuriidae</taxon>
        <taxon>Holothuria</taxon>
    </lineage>
</organism>
<evidence type="ECO:0000256" key="1">
    <source>
        <dbReference type="ARBA" id="ARBA00004448"/>
    </source>
</evidence>
<dbReference type="AlphaFoldDB" id="A0A9Q0YKT5"/>
<evidence type="ECO:0000256" key="3">
    <source>
        <dbReference type="ARBA" id="ARBA00022448"/>
    </source>
</evidence>
<feature type="repeat" description="Solcar" evidence="10">
    <location>
        <begin position="200"/>
        <end position="287"/>
    </location>
</feature>
<dbReference type="Proteomes" id="UP001152320">
    <property type="component" value="Chromosome 22"/>
</dbReference>
<gene>
    <name evidence="12" type="ORF">HOLleu_40264</name>
</gene>
<keyword evidence="13" id="KW-1185">Reference proteome</keyword>
<keyword evidence="7" id="KW-1133">Transmembrane helix</keyword>
<keyword evidence="3 11" id="KW-0813">Transport</keyword>